<sequence>MTDILDAVGFSRPTFFHVLKQHRETDHISKPK</sequence>
<keyword evidence="2" id="KW-1185">Reference proteome</keyword>
<dbReference type="OrthoDB" id="2994945at2759"/>
<protein>
    <submittedName>
        <fullName evidence="1">Uncharacterized protein</fullName>
    </submittedName>
</protein>
<evidence type="ECO:0000313" key="2">
    <source>
        <dbReference type="Proteomes" id="UP000183567"/>
    </source>
</evidence>
<accession>A0A1J8PQV1</accession>
<reference evidence="1 2" key="1">
    <citation type="submission" date="2016-03" db="EMBL/GenBank/DDBJ databases">
        <title>Comparative genomics of the ectomycorrhizal sister species Rhizopogon vinicolor and Rhizopogon vesiculosus (Basidiomycota: Boletales) reveals a divergence of the mating type B locus.</title>
        <authorList>
            <person name="Mujic A.B."/>
            <person name="Kuo A."/>
            <person name="Tritt A."/>
            <person name="Lipzen A."/>
            <person name="Chen C."/>
            <person name="Johnson J."/>
            <person name="Sharma A."/>
            <person name="Barry K."/>
            <person name="Grigoriev I.V."/>
            <person name="Spatafora J.W."/>
        </authorList>
    </citation>
    <scope>NUCLEOTIDE SEQUENCE [LARGE SCALE GENOMIC DNA]</scope>
    <source>
        <strain evidence="1 2">AM-OR11-056</strain>
    </source>
</reference>
<feature type="non-terminal residue" evidence="1">
    <location>
        <position position="32"/>
    </location>
</feature>
<organism evidence="1 2">
    <name type="scientific">Rhizopogon vesiculosus</name>
    <dbReference type="NCBI Taxonomy" id="180088"/>
    <lineage>
        <taxon>Eukaryota</taxon>
        <taxon>Fungi</taxon>
        <taxon>Dikarya</taxon>
        <taxon>Basidiomycota</taxon>
        <taxon>Agaricomycotina</taxon>
        <taxon>Agaricomycetes</taxon>
        <taxon>Agaricomycetidae</taxon>
        <taxon>Boletales</taxon>
        <taxon>Suillineae</taxon>
        <taxon>Rhizopogonaceae</taxon>
        <taxon>Rhizopogon</taxon>
    </lineage>
</organism>
<evidence type="ECO:0000313" key="1">
    <source>
        <dbReference type="EMBL" id="OJA10879.1"/>
    </source>
</evidence>
<dbReference type="Proteomes" id="UP000183567">
    <property type="component" value="Unassembled WGS sequence"/>
</dbReference>
<proteinExistence type="predicted"/>
<dbReference type="AlphaFoldDB" id="A0A1J8PQV1"/>
<comment type="caution">
    <text evidence="1">The sequence shown here is derived from an EMBL/GenBank/DDBJ whole genome shotgun (WGS) entry which is preliminary data.</text>
</comment>
<gene>
    <name evidence="1" type="ORF">AZE42_11151</name>
</gene>
<name>A0A1J8PQV1_9AGAM</name>
<dbReference type="EMBL" id="LVVM01005357">
    <property type="protein sequence ID" value="OJA10879.1"/>
    <property type="molecule type" value="Genomic_DNA"/>
</dbReference>